<dbReference type="InterPro" id="IPR005225">
    <property type="entry name" value="Small_GTP-bd"/>
</dbReference>
<evidence type="ECO:0000256" key="4">
    <source>
        <dbReference type="ARBA" id="ARBA00022614"/>
    </source>
</evidence>
<dbReference type="Pfam" id="PF00025">
    <property type="entry name" value="Arf"/>
    <property type="match status" value="1"/>
</dbReference>
<keyword evidence="6" id="KW-0677">Repeat</keyword>
<dbReference type="InParanoid" id="A0A409VPI4"/>
<dbReference type="PANTHER" id="PTHR11711">
    <property type="entry name" value="ADP RIBOSYLATION FACTOR-RELATED"/>
    <property type="match status" value="1"/>
</dbReference>
<dbReference type="OrthoDB" id="676979at2759"/>
<keyword evidence="3" id="KW-0813">Transport</keyword>
<dbReference type="SMART" id="SM00369">
    <property type="entry name" value="LRR_TYP"/>
    <property type="match status" value="5"/>
</dbReference>
<evidence type="ECO:0000256" key="6">
    <source>
        <dbReference type="ARBA" id="ARBA00022737"/>
    </source>
</evidence>
<dbReference type="Pfam" id="PF13855">
    <property type="entry name" value="LRR_8"/>
    <property type="match status" value="1"/>
</dbReference>
<evidence type="ECO:0000256" key="7">
    <source>
        <dbReference type="ARBA" id="ARBA00022741"/>
    </source>
</evidence>
<dbReference type="FunCoup" id="A0A409VPI4">
    <property type="interactions" value="267"/>
</dbReference>
<evidence type="ECO:0000256" key="11">
    <source>
        <dbReference type="PIRSR" id="PIRSR606689-1"/>
    </source>
</evidence>
<dbReference type="GO" id="GO:0046872">
    <property type="term" value="F:metal ion binding"/>
    <property type="evidence" value="ECO:0007669"/>
    <property type="project" value="UniProtKB-KW"/>
</dbReference>
<dbReference type="SMART" id="SM00178">
    <property type="entry name" value="SAR"/>
    <property type="match status" value="1"/>
</dbReference>
<dbReference type="NCBIfam" id="TIGR00231">
    <property type="entry name" value="small_GTP"/>
    <property type="match status" value="1"/>
</dbReference>
<evidence type="ECO:0000256" key="3">
    <source>
        <dbReference type="ARBA" id="ARBA00022448"/>
    </source>
</evidence>
<dbReference type="GO" id="GO:0003924">
    <property type="term" value="F:GTPase activity"/>
    <property type="evidence" value="ECO:0007669"/>
    <property type="project" value="InterPro"/>
</dbReference>
<dbReference type="SMART" id="SM00175">
    <property type="entry name" value="RAB"/>
    <property type="match status" value="1"/>
</dbReference>
<keyword evidence="9 11" id="KW-0342">GTP-binding</keyword>
<keyword evidence="15" id="KW-1185">Reference proteome</keyword>
<evidence type="ECO:0000313" key="15">
    <source>
        <dbReference type="Proteomes" id="UP000283269"/>
    </source>
</evidence>
<organism evidence="14 15">
    <name type="scientific">Psilocybe cyanescens</name>
    <dbReference type="NCBI Taxonomy" id="93625"/>
    <lineage>
        <taxon>Eukaryota</taxon>
        <taxon>Fungi</taxon>
        <taxon>Dikarya</taxon>
        <taxon>Basidiomycota</taxon>
        <taxon>Agaricomycotina</taxon>
        <taxon>Agaricomycetes</taxon>
        <taxon>Agaricomycetidae</taxon>
        <taxon>Agaricales</taxon>
        <taxon>Agaricineae</taxon>
        <taxon>Strophariaceae</taxon>
        <taxon>Psilocybe</taxon>
    </lineage>
</organism>
<dbReference type="STRING" id="93625.A0A409VPI4"/>
<dbReference type="AlphaFoldDB" id="A0A409VPI4"/>
<feature type="region of interest" description="Disordered" evidence="13">
    <location>
        <begin position="497"/>
        <end position="538"/>
    </location>
</feature>
<dbReference type="Proteomes" id="UP000283269">
    <property type="component" value="Unassembled WGS sequence"/>
</dbReference>
<keyword evidence="7 11" id="KW-0547">Nucleotide-binding</keyword>
<feature type="region of interest" description="Disordered" evidence="13">
    <location>
        <begin position="239"/>
        <end position="285"/>
    </location>
</feature>
<dbReference type="InterPro" id="IPR024156">
    <property type="entry name" value="Small_GTPase_ARF"/>
</dbReference>
<feature type="binding site" evidence="12">
    <location>
        <position position="803"/>
    </location>
    <ligand>
        <name>Mg(2+)</name>
        <dbReference type="ChEBI" id="CHEBI:18420"/>
    </ligand>
</feature>
<keyword evidence="12" id="KW-0460">Magnesium</keyword>
<keyword evidence="12" id="KW-0479">Metal-binding</keyword>
<protein>
    <recommendedName>
        <fullName evidence="2">ADP-ribosylation factor 6</fullName>
    </recommendedName>
</protein>
<keyword evidence="10" id="KW-0449">Lipoprotein</keyword>
<dbReference type="SUPFAM" id="SSF52075">
    <property type="entry name" value="Outer arm dynein light chain 1"/>
    <property type="match status" value="1"/>
</dbReference>
<proteinExistence type="inferred from homology"/>
<dbReference type="InterPro" id="IPR003591">
    <property type="entry name" value="Leu-rich_rpt_typical-subtyp"/>
</dbReference>
<keyword evidence="5" id="KW-0519">Myristate</keyword>
<evidence type="ECO:0000256" key="9">
    <source>
        <dbReference type="ARBA" id="ARBA00023134"/>
    </source>
</evidence>
<dbReference type="Gene3D" id="3.40.50.300">
    <property type="entry name" value="P-loop containing nucleotide triphosphate hydrolases"/>
    <property type="match status" value="1"/>
</dbReference>
<feature type="binding site" evidence="11">
    <location>
        <position position="825"/>
    </location>
    <ligand>
        <name>GTP</name>
        <dbReference type="ChEBI" id="CHEBI:37565"/>
    </ligand>
</feature>
<accession>A0A409VPI4</accession>
<dbReference type="CDD" id="cd04149">
    <property type="entry name" value="Arf6"/>
    <property type="match status" value="1"/>
</dbReference>
<evidence type="ECO:0000256" key="1">
    <source>
        <dbReference type="ARBA" id="ARBA00010290"/>
    </source>
</evidence>
<evidence type="ECO:0000256" key="10">
    <source>
        <dbReference type="ARBA" id="ARBA00023288"/>
    </source>
</evidence>
<dbReference type="FunFam" id="3.40.50.300:FF:000286">
    <property type="entry name" value="ADP-ribosylation factor 6"/>
    <property type="match status" value="1"/>
</dbReference>
<dbReference type="GO" id="GO:0015031">
    <property type="term" value="P:protein transport"/>
    <property type="evidence" value="ECO:0007669"/>
    <property type="project" value="UniProtKB-KW"/>
</dbReference>
<feature type="binding site" evidence="11">
    <location>
        <begin position="779"/>
        <end position="786"/>
    </location>
    <ligand>
        <name>GTP</name>
        <dbReference type="ChEBI" id="CHEBI:37565"/>
    </ligand>
</feature>
<dbReference type="InterPro" id="IPR027417">
    <property type="entry name" value="P-loop_NTPase"/>
</dbReference>
<feature type="region of interest" description="Disordered" evidence="13">
    <location>
        <begin position="580"/>
        <end position="642"/>
    </location>
</feature>
<reference evidence="14 15" key="1">
    <citation type="journal article" date="2018" name="Evol. Lett.">
        <title>Horizontal gene cluster transfer increased hallucinogenic mushroom diversity.</title>
        <authorList>
            <person name="Reynolds H.T."/>
            <person name="Vijayakumar V."/>
            <person name="Gluck-Thaler E."/>
            <person name="Korotkin H.B."/>
            <person name="Matheny P.B."/>
            <person name="Slot J.C."/>
        </authorList>
    </citation>
    <scope>NUCLEOTIDE SEQUENCE [LARGE SCALE GENOMIC DNA]</scope>
    <source>
        <strain evidence="14 15">2631</strain>
    </source>
</reference>
<dbReference type="PRINTS" id="PR00328">
    <property type="entry name" value="SAR1GTPBP"/>
</dbReference>
<dbReference type="PROSITE" id="PS51450">
    <property type="entry name" value="LRR"/>
    <property type="match status" value="3"/>
</dbReference>
<dbReference type="InterPro" id="IPR006689">
    <property type="entry name" value="Small_GTPase_ARF/SAR"/>
</dbReference>
<evidence type="ECO:0000313" key="14">
    <source>
        <dbReference type="EMBL" id="PPQ68195.1"/>
    </source>
</evidence>
<comment type="caution">
    <text evidence="14">The sequence shown here is derived from an EMBL/GenBank/DDBJ whole genome shotgun (WGS) entry which is preliminary data.</text>
</comment>
<evidence type="ECO:0000256" key="8">
    <source>
        <dbReference type="ARBA" id="ARBA00022927"/>
    </source>
</evidence>
<gene>
    <name evidence="14" type="ORF">CVT25_015027</name>
</gene>
<dbReference type="InterPro" id="IPR041838">
    <property type="entry name" value="Arf6"/>
</dbReference>
<dbReference type="InterPro" id="IPR032675">
    <property type="entry name" value="LRR_dom_sf"/>
</dbReference>
<dbReference type="PROSITE" id="PS51417">
    <property type="entry name" value="ARF"/>
    <property type="match status" value="1"/>
</dbReference>
<dbReference type="InterPro" id="IPR001611">
    <property type="entry name" value="Leu-rich_rpt"/>
</dbReference>
<keyword evidence="8" id="KW-0653">Protein transport</keyword>
<keyword evidence="4" id="KW-0433">Leucine-rich repeat</keyword>
<feature type="region of interest" description="Disordered" evidence="13">
    <location>
        <begin position="649"/>
        <end position="668"/>
    </location>
</feature>
<feature type="binding site" evidence="11">
    <location>
        <begin position="881"/>
        <end position="884"/>
    </location>
    <ligand>
        <name>GTP</name>
        <dbReference type="ChEBI" id="CHEBI:37565"/>
    </ligand>
</feature>
<feature type="compositionally biased region" description="Polar residues" evidence="13">
    <location>
        <begin position="622"/>
        <end position="636"/>
    </location>
</feature>
<evidence type="ECO:0000256" key="12">
    <source>
        <dbReference type="PIRSR" id="PIRSR606689-2"/>
    </source>
</evidence>
<evidence type="ECO:0000256" key="13">
    <source>
        <dbReference type="SAM" id="MobiDB-lite"/>
    </source>
</evidence>
<dbReference type="GO" id="GO:0005737">
    <property type="term" value="C:cytoplasm"/>
    <property type="evidence" value="ECO:0007669"/>
    <property type="project" value="UniProtKB-ARBA"/>
</dbReference>
<name>A0A409VPI4_PSICY</name>
<evidence type="ECO:0000256" key="2">
    <source>
        <dbReference type="ARBA" id="ARBA00017741"/>
    </source>
</evidence>
<dbReference type="EMBL" id="NHYD01003962">
    <property type="protein sequence ID" value="PPQ68195.1"/>
    <property type="molecule type" value="Genomic_DNA"/>
</dbReference>
<dbReference type="GO" id="GO:0005525">
    <property type="term" value="F:GTP binding"/>
    <property type="evidence" value="ECO:0007669"/>
    <property type="project" value="UniProtKB-KW"/>
</dbReference>
<dbReference type="Gene3D" id="3.80.10.10">
    <property type="entry name" value="Ribonuclease Inhibitor"/>
    <property type="match status" value="2"/>
</dbReference>
<dbReference type="SMART" id="SM00177">
    <property type="entry name" value="ARF"/>
    <property type="match status" value="1"/>
</dbReference>
<evidence type="ECO:0000256" key="5">
    <source>
        <dbReference type="ARBA" id="ARBA00022707"/>
    </source>
</evidence>
<dbReference type="SUPFAM" id="SSF52540">
    <property type="entry name" value="P-loop containing nucleoside triphosphate hydrolases"/>
    <property type="match status" value="1"/>
</dbReference>
<comment type="similarity">
    <text evidence="1">Belongs to the small GTPase superfamily. Arf family.</text>
</comment>
<feature type="binding site" evidence="12">
    <location>
        <position position="786"/>
    </location>
    <ligand>
        <name>Mg(2+)</name>
        <dbReference type="ChEBI" id="CHEBI:18420"/>
    </ligand>
</feature>
<sequence length="939" mass="104986">MQKQSGDKYLRHVAAFIRANERGLAESGLVRRKPPPPEQSYLAPLGLNWLSPTLTQRPMVFSIDTHHLFYILVKLQAMGFEIGTLDVHIESPSRPMSYANIYPEQKDADTLSLASLRSSFSAVSKLSLGGGWWTAPEPPNTDTELKYIYSSFTKLPSLAICAPGNKVITELLNDSPNNNAIPLDVFKNLQRLECENIDPRTLLGWDRLAESLRSLKIKKSGLEDISQVLIGAVLDDQARRQGRTRQRQPNTDLSSTHHHSTSPTRISDNEQEGGDDGLQANKGKHSSSMLVEELSPLKWTFLKHLYLPDNSLTSFPTAVLRYLTSLTYLDLSSNLLVSIPSGFAELYNLRSLNLSDNLIDSVLGIYLNLGQILSLNLSHNRLDSLCGLERLLALERVDLRHNLLEESSEIGRLVPLPNLTEIWVEGNPLVDIEEGYRVTCFNYFSQEGKEITLDGTQPSLYEKRSLSLPNLTPSTPLNSTSSAPIIAIEHSRGIIYAPSQANDGPSSSSSSTPPPKQRSPLSPLVNPSAPSGTGHRRKKLKRIVELDGSEHSSQLQSYPHSRLGSMDIIREQGLITDTHSGQNAHTAMKADPTPPSPVSHQPPSEPTLPSQRPRHSRHQSEYFPSSDTSQSEQEQASLHAFRYKPVRQGSATLASRSERRRARMSASLFEPSPADVKLANNEGIDSYRQKIESLKQDMGDSWLKVTRDIVVVHMWLWFDLNSRLVPFSFGSIFVNSQVLVVGNVFPYLHSKYNSNMGANLSKAMGKIFGNKEMRLLMLGLDAAGKTTILYKLKLNQSVTTIPTVGFNVETVTYKNVKFNVWDVGGQDKIRPLWRHYYTGTQGLVFVVDSQDRERIDEAKQELHRILSDREMKECLLLVFANKQDLPGAMSPAEVTEKLGLHRMRDRSWKPDVMTSCATTGEGLFEGLQWLSQNVKKRQQ</sequence>
<dbReference type="PROSITE" id="PS51419">
    <property type="entry name" value="RAB"/>
    <property type="match status" value="1"/>
</dbReference>